<feature type="domain" description="Ice-binding protein C-terminal" evidence="2">
    <location>
        <begin position="192"/>
        <end position="217"/>
    </location>
</feature>
<organism evidence="3 4">
    <name type="scientific">Rugamonas aquatica</name>
    <dbReference type="NCBI Taxonomy" id="2743357"/>
    <lineage>
        <taxon>Bacteria</taxon>
        <taxon>Pseudomonadati</taxon>
        <taxon>Pseudomonadota</taxon>
        <taxon>Betaproteobacteria</taxon>
        <taxon>Burkholderiales</taxon>
        <taxon>Oxalobacteraceae</taxon>
        <taxon>Telluria group</taxon>
        <taxon>Rugamonas</taxon>
    </lineage>
</organism>
<feature type="signal peptide" evidence="1">
    <location>
        <begin position="1"/>
        <end position="20"/>
    </location>
</feature>
<evidence type="ECO:0000256" key="1">
    <source>
        <dbReference type="SAM" id="SignalP"/>
    </source>
</evidence>
<accession>A0A6A7N8P8</accession>
<keyword evidence="1" id="KW-0732">Signal</keyword>
<proteinExistence type="predicted"/>
<gene>
    <name evidence="3" type="ORF">GEV02_25285</name>
</gene>
<dbReference type="NCBIfam" id="TIGR02595">
    <property type="entry name" value="PEP_CTERM"/>
    <property type="match status" value="1"/>
</dbReference>
<feature type="chain" id="PRO_5025656404" evidence="1">
    <location>
        <begin position="21"/>
        <end position="218"/>
    </location>
</feature>
<keyword evidence="4" id="KW-1185">Reference proteome</keyword>
<evidence type="ECO:0000313" key="3">
    <source>
        <dbReference type="EMBL" id="MQA41464.1"/>
    </source>
</evidence>
<sequence>MKKSFLVLSAVLALGGTAHAADYTLDFDYKLNCTANGSGYGPRQDCSNGNGSIAQSYGDVAGVVDVQYAAPYTGHGTLNWWDAGYNTLHGVLYAGASDAHSAARIDFVPQAGQVVSLSRFDLGTYGGVAHTTSVTVSAIGGPVLFSFDGIIPTGNSATTLFANVSSASGLSILWHDSAYNVGIDNIHFSVSSVPEPSSYAMLAGGLLLLGAIARRRRA</sequence>
<dbReference type="InterPro" id="IPR013424">
    <property type="entry name" value="Ice-binding_C"/>
</dbReference>
<dbReference type="RefSeq" id="WP_152840698.1">
    <property type="nucleotide sequence ID" value="NZ_WHUG01000013.1"/>
</dbReference>
<dbReference type="Pfam" id="PF07589">
    <property type="entry name" value="PEP-CTERM"/>
    <property type="match status" value="1"/>
</dbReference>
<evidence type="ECO:0000259" key="2">
    <source>
        <dbReference type="Pfam" id="PF07589"/>
    </source>
</evidence>
<name>A0A6A7N8P8_9BURK</name>
<reference evidence="3 4" key="1">
    <citation type="submission" date="2019-10" db="EMBL/GenBank/DDBJ databases">
        <title>Two novel species isolated from a subtropical stream in China.</title>
        <authorList>
            <person name="Lu H."/>
        </authorList>
    </citation>
    <scope>NUCLEOTIDE SEQUENCE [LARGE SCALE GENOMIC DNA]</scope>
    <source>
        <strain evidence="3 4">FT29W</strain>
    </source>
</reference>
<comment type="caution">
    <text evidence="3">The sequence shown here is derived from an EMBL/GenBank/DDBJ whole genome shotgun (WGS) entry which is preliminary data.</text>
</comment>
<dbReference type="EMBL" id="WHUG01000013">
    <property type="protein sequence ID" value="MQA41464.1"/>
    <property type="molecule type" value="Genomic_DNA"/>
</dbReference>
<protein>
    <submittedName>
        <fullName evidence="3">PEP-CTERM sorting domain-containing protein</fullName>
    </submittedName>
</protein>
<dbReference type="AlphaFoldDB" id="A0A6A7N8P8"/>
<dbReference type="Proteomes" id="UP000440498">
    <property type="component" value="Unassembled WGS sequence"/>
</dbReference>
<evidence type="ECO:0000313" key="4">
    <source>
        <dbReference type="Proteomes" id="UP000440498"/>
    </source>
</evidence>